<proteinExistence type="predicted"/>
<dbReference type="PANTHER" id="PTHR45947">
    <property type="entry name" value="SULFOQUINOVOSYL TRANSFERASE SQD2"/>
    <property type="match status" value="1"/>
</dbReference>
<keyword evidence="3" id="KW-1185">Reference proteome</keyword>
<dbReference type="InterPro" id="IPR050194">
    <property type="entry name" value="Glycosyltransferase_grp1"/>
</dbReference>
<feature type="domain" description="Glycosyltransferase subfamily 4-like N-terminal" evidence="1">
    <location>
        <begin position="34"/>
        <end position="162"/>
    </location>
</feature>
<dbReference type="SUPFAM" id="SSF53756">
    <property type="entry name" value="UDP-Glycosyltransferase/glycogen phosphorylase"/>
    <property type="match status" value="1"/>
</dbReference>
<accession>A0ABU2GHZ9</accession>
<dbReference type="RefSeq" id="WP_310925304.1">
    <property type="nucleotide sequence ID" value="NZ_JAMQOP010000003.1"/>
</dbReference>
<dbReference type="Gene3D" id="3.40.50.2000">
    <property type="entry name" value="Glycogen Phosphorylase B"/>
    <property type="match status" value="2"/>
</dbReference>
<name>A0ABU2GHZ9_9EURY</name>
<dbReference type="InterPro" id="IPR028098">
    <property type="entry name" value="Glyco_trans_4-like_N"/>
</dbReference>
<organism evidence="2 3">
    <name type="scientific">Halogeometricum salsisoli</name>
    <dbReference type="NCBI Taxonomy" id="2950536"/>
    <lineage>
        <taxon>Archaea</taxon>
        <taxon>Methanobacteriati</taxon>
        <taxon>Methanobacteriota</taxon>
        <taxon>Stenosarchaea group</taxon>
        <taxon>Halobacteria</taxon>
        <taxon>Halobacteriales</taxon>
        <taxon>Haloferacaceae</taxon>
        <taxon>Halogeometricum</taxon>
    </lineage>
</organism>
<dbReference type="PANTHER" id="PTHR45947:SF3">
    <property type="entry name" value="SULFOQUINOVOSYL TRANSFERASE SQD2"/>
    <property type="match status" value="1"/>
</dbReference>
<dbReference type="Pfam" id="PF13692">
    <property type="entry name" value="Glyco_trans_1_4"/>
    <property type="match status" value="1"/>
</dbReference>
<comment type="caution">
    <text evidence="2">The sequence shown here is derived from an EMBL/GenBank/DDBJ whole genome shotgun (WGS) entry which is preliminary data.</text>
</comment>
<evidence type="ECO:0000313" key="3">
    <source>
        <dbReference type="Proteomes" id="UP001257060"/>
    </source>
</evidence>
<dbReference type="EMBL" id="JAMQOP010000003">
    <property type="protein sequence ID" value="MDS0300404.1"/>
    <property type="molecule type" value="Genomic_DNA"/>
</dbReference>
<dbReference type="Pfam" id="PF13579">
    <property type="entry name" value="Glyco_trans_4_4"/>
    <property type="match status" value="1"/>
</dbReference>
<sequence>MDDIDLLVVGPTGGKDGGIGRYISEQLRHLDDRLSVRLFNSKTPSADGPLSLARGGLHAVADWVRFARESPPDVVHVHTSHYLSFYLSSAYVLFASRRWDVPVVLHVHGSSFDEFVAEASGPVAALQSLVFDACDAVVVLSEYWRETLSVRVDDSKLVVLPNAVVPDEYDPGTAADPQHVVFVSSHVERKGIAEFAAAVSELYDRGFDFRTTVAGSGPLSSHAETLAAEYDDAEYVGYVTEAEKRDLLSDASVYVLPTYAEGLPIAILEAMAGGNAVVSTDVGSIASVVDEANGAVVRPGDVEDLVSAMADILRDSETAARMGTESRRRVEADYAWSGVADELVSLYARLLGRPADRANVAQR</sequence>
<dbReference type="CDD" id="cd03801">
    <property type="entry name" value="GT4_PimA-like"/>
    <property type="match status" value="1"/>
</dbReference>
<evidence type="ECO:0000313" key="2">
    <source>
        <dbReference type="EMBL" id="MDS0300404.1"/>
    </source>
</evidence>
<evidence type="ECO:0000259" key="1">
    <source>
        <dbReference type="Pfam" id="PF13579"/>
    </source>
</evidence>
<reference evidence="2 3" key="1">
    <citation type="submission" date="2022-06" db="EMBL/GenBank/DDBJ databases">
        <title>Halogeometricum sp. a new haloarchaeum isolate from saline soil.</title>
        <authorList>
            <person name="Strakova D."/>
            <person name="Galisteo C."/>
            <person name="Sanchez-Porro C."/>
            <person name="Ventosa A."/>
        </authorList>
    </citation>
    <scope>NUCLEOTIDE SEQUENCE [LARGE SCALE GENOMIC DNA]</scope>
    <source>
        <strain evidence="2 3">S1BR25-6</strain>
    </source>
</reference>
<dbReference type="Proteomes" id="UP001257060">
    <property type="component" value="Unassembled WGS sequence"/>
</dbReference>
<gene>
    <name evidence="2" type="ORF">NDI76_16780</name>
</gene>
<protein>
    <submittedName>
        <fullName evidence="2">Glycosyltransferase family 4 protein</fullName>
    </submittedName>
</protein>